<feature type="repeat" description="RCC1" evidence="3">
    <location>
        <begin position="251"/>
        <end position="300"/>
    </location>
</feature>
<dbReference type="Gene3D" id="2.130.10.30">
    <property type="entry name" value="Regulator of chromosome condensation 1/beta-lactamase-inhibitor protein II"/>
    <property type="match status" value="1"/>
</dbReference>
<sequence length="467" mass="51431">MQQSNQPIQPKRRGRPPKSALTVILPATESTLARQPRKRENRADHGKILRPKRRKGDTFAIPIPTRSQKIGRLYAIGSNELSQCGIEDSQVTEATKLSIISSLDNFNIVDISAGSLHNAALTVDGKVVTWGCNDHGALGRFTETPDSARNKAILEAGNFDIGEEGKPAYAEGLDDANIVKIACGGNATFVISDQGHLYVAGTFKDKDGILGFSQDNRTEEPIFTQCKPFMYLTIVDIAAGEDHVLALTREGDVYAWGNDEAHRLGRKYSERRSLEPFNLGLKHIVRLYAGSYHNFAIDKNDQVWVFGFNNMGQCGLDTIRQAIIPPEKHSFFKSQKVEEFAVGQHHTLARMQSGNIYVFGRSDYGQLGLGDEVTKLQPKESKARVVIPTIIPNLSSIKLVGTGDNFSMAVDDGNNIYAWGFGEYCVLGNETDDDVTSPFQIPNLNELEDKEIVRISCGSSHGLFLVS</sequence>
<dbReference type="VEuPathDB" id="FungiDB:FUN_024911"/>
<dbReference type="InterPro" id="IPR058923">
    <property type="entry name" value="RCC1-like_dom"/>
</dbReference>
<accession>A0A2I1GAE1</accession>
<comment type="caution">
    <text evidence="6">The sequence shown here is derived from an EMBL/GenBank/DDBJ whole genome shotgun (WGS) entry which is preliminary data.</text>
</comment>
<dbReference type="PANTHER" id="PTHR45982">
    <property type="entry name" value="REGULATOR OF CHROMOSOME CONDENSATION"/>
    <property type="match status" value="1"/>
</dbReference>
<feature type="repeat" description="RCC1" evidence="3">
    <location>
        <begin position="71"/>
        <end position="124"/>
    </location>
</feature>
<evidence type="ECO:0000256" key="1">
    <source>
        <dbReference type="ARBA" id="ARBA00022658"/>
    </source>
</evidence>
<dbReference type="PRINTS" id="PR00633">
    <property type="entry name" value="RCCNDNSATION"/>
</dbReference>
<dbReference type="InterPro" id="IPR009091">
    <property type="entry name" value="RCC1/BLIP-II"/>
</dbReference>
<feature type="repeat" description="RCC1" evidence="3">
    <location>
        <begin position="354"/>
        <end position="413"/>
    </location>
</feature>
<name>A0A2I1GAE1_9GLOM</name>
<evidence type="ECO:0000256" key="3">
    <source>
        <dbReference type="PROSITE-ProRule" id="PRU00235"/>
    </source>
</evidence>
<proteinExistence type="predicted"/>
<gene>
    <name evidence="6" type="ORF">RhiirA4_317149</name>
</gene>
<evidence type="ECO:0000256" key="4">
    <source>
        <dbReference type="SAM" id="MobiDB-lite"/>
    </source>
</evidence>
<dbReference type="VEuPathDB" id="FungiDB:RhiirA1_347002"/>
<dbReference type="PROSITE" id="PS00626">
    <property type="entry name" value="RCC1_2"/>
    <property type="match status" value="1"/>
</dbReference>
<keyword evidence="2" id="KW-0677">Repeat</keyword>
<dbReference type="InterPro" id="IPR051553">
    <property type="entry name" value="Ran_GTPase-activating"/>
</dbReference>
<dbReference type="AlphaFoldDB" id="A0A2I1GAE1"/>
<evidence type="ECO:0000259" key="5">
    <source>
        <dbReference type="Pfam" id="PF25390"/>
    </source>
</evidence>
<dbReference type="PROSITE" id="PS50012">
    <property type="entry name" value="RCC1_3"/>
    <property type="match status" value="7"/>
</dbReference>
<feature type="repeat" description="RCC1" evidence="3">
    <location>
        <begin position="195"/>
        <end position="250"/>
    </location>
</feature>
<feature type="region of interest" description="Disordered" evidence="4">
    <location>
        <begin position="1"/>
        <end position="55"/>
    </location>
</feature>
<dbReference type="EMBL" id="LLXI01000263">
    <property type="protein sequence ID" value="PKY43598.1"/>
    <property type="molecule type" value="Genomic_DNA"/>
</dbReference>
<keyword evidence="7" id="KW-1185">Reference proteome</keyword>
<dbReference type="InterPro" id="IPR000408">
    <property type="entry name" value="Reg_chr_condens"/>
</dbReference>
<dbReference type="Proteomes" id="UP000234323">
    <property type="component" value="Unassembled WGS sequence"/>
</dbReference>
<organism evidence="6 7">
    <name type="scientific">Rhizophagus irregularis</name>
    <dbReference type="NCBI Taxonomy" id="588596"/>
    <lineage>
        <taxon>Eukaryota</taxon>
        <taxon>Fungi</taxon>
        <taxon>Fungi incertae sedis</taxon>
        <taxon>Mucoromycota</taxon>
        <taxon>Glomeromycotina</taxon>
        <taxon>Glomeromycetes</taxon>
        <taxon>Glomerales</taxon>
        <taxon>Glomeraceae</taxon>
        <taxon>Rhizophagus</taxon>
    </lineage>
</organism>
<evidence type="ECO:0000313" key="6">
    <source>
        <dbReference type="EMBL" id="PKY43598.1"/>
    </source>
</evidence>
<dbReference type="Pfam" id="PF25390">
    <property type="entry name" value="WD40_RLD"/>
    <property type="match status" value="1"/>
</dbReference>
<keyword evidence="1" id="KW-0344">Guanine-nucleotide releasing factor</keyword>
<dbReference type="VEuPathDB" id="FungiDB:RhiirFUN_024277"/>
<evidence type="ECO:0000256" key="2">
    <source>
        <dbReference type="ARBA" id="ARBA00022737"/>
    </source>
</evidence>
<feature type="repeat" description="RCC1" evidence="3">
    <location>
        <begin position="301"/>
        <end position="353"/>
    </location>
</feature>
<dbReference type="GO" id="GO:0005085">
    <property type="term" value="F:guanyl-nucleotide exchange factor activity"/>
    <property type="evidence" value="ECO:0007669"/>
    <property type="project" value="TreeGrafter"/>
</dbReference>
<dbReference type="PANTHER" id="PTHR45982:SF1">
    <property type="entry name" value="REGULATOR OF CHROMOSOME CONDENSATION"/>
    <property type="match status" value="1"/>
</dbReference>
<feature type="repeat" description="RCC1" evidence="3">
    <location>
        <begin position="125"/>
        <end position="194"/>
    </location>
</feature>
<feature type="domain" description="RCC1-like" evidence="5">
    <location>
        <begin position="73"/>
        <end position="463"/>
    </location>
</feature>
<feature type="repeat" description="RCC1" evidence="3">
    <location>
        <begin position="414"/>
        <end position="467"/>
    </location>
</feature>
<dbReference type="SUPFAM" id="SSF50985">
    <property type="entry name" value="RCC1/BLIP-II"/>
    <property type="match status" value="1"/>
</dbReference>
<evidence type="ECO:0000313" key="7">
    <source>
        <dbReference type="Proteomes" id="UP000234323"/>
    </source>
</evidence>
<dbReference type="GO" id="GO:0005737">
    <property type="term" value="C:cytoplasm"/>
    <property type="evidence" value="ECO:0007669"/>
    <property type="project" value="TreeGrafter"/>
</dbReference>
<dbReference type="PROSITE" id="PS00625">
    <property type="entry name" value="RCC1_1"/>
    <property type="match status" value="1"/>
</dbReference>
<reference evidence="6 7" key="1">
    <citation type="submission" date="2015-10" db="EMBL/GenBank/DDBJ databases">
        <title>Genome analyses suggest a sexual origin of heterokaryosis in a supposedly ancient asexual fungus.</title>
        <authorList>
            <person name="Ropars J."/>
            <person name="Sedzielewska K."/>
            <person name="Noel J."/>
            <person name="Charron P."/>
            <person name="Farinelli L."/>
            <person name="Marton T."/>
            <person name="Kruger M."/>
            <person name="Pelin A."/>
            <person name="Brachmann A."/>
            <person name="Corradi N."/>
        </authorList>
    </citation>
    <scope>NUCLEOTIDE SEQUENCE [LARGE SCALE GENOMIC DNA]</scope>
    <source>
        <strain evidence="6 7">A4</strain>
    </source>
</reference>
<protein>
    <submittedName>
        <fullName evidence="6">RCC1/BLIP-II</fullName>
    </submittedName>
</protein>